<dbReference type="Proteomes" id="UP000199138">
    <property type="component" value="Unassembled WGS sequence"/>
</dbReference>
<keyword evidence="3" id="KW-1185">Reference proteome</keyword>
<evidence type="ECO:0000313" key="3">
    <source>
        <dbReference type="Proteomes" id="UP000199138"/>
    </source>
</evidence>
<protein>
    <submittedName>
        <fullName evidence="2">Uncharacterized protein</fullName>
    </submittedName>
</protein>
<gene>
    <name evidence="2" type="ORF">SAMN05216480_11442</name>
</gene>
<keyword evidence="1" id="KW-0812">Transmembrane</keyword>
<evidence type="ECO:0000313" key="2">
    <source>
        <dbReference type="EMBL" id="SFU70001.1"/>
    </source>
</evidence>
<evidence type="ECO:0000256" key="1">
    <source>
        <dbReference type="SAM" id="Phobius"/>
    </source>
</evidence>
<sequence>MGHSFFNKKTTSEITFQILVFIGVMTLINLYAFKENQQKTYVAVTVIEASQESCLTELKETLQQEISQSKWANYLQLAIEDNVLYLMPKQAETAAFSTNTYQFLMPYIQQDTCNTYTVFVYDKQ</sequence>
<proteinExistence type="predicted"/>
<keyword evidence="1" id="KW-0472">Membrane</keyword>
<dbReference type="EMBL" id="FPBK01000014">
    <property type="protein sequence ID" value="SFU70001.1"/>
    <property type="molecule type" value="Genomic_DNA"/>
</dbReference>
<dbReference type="RefSeq" id="WP_093026072.1">
    <property type="nucleotide sequence ID" value="NZ_FPBK01000014.1"/>
</dbReference>
<reference evidence="3" key="1">
    <citation type="submission" date="2016-10" db="EMBL/GenBank/DDBJ databases">
        <authorList>
            <person name="Varghese N."/>
            <person name="Submissions S."/>
        </authorList>
    </citation>
    <scope>NUCLEOTIDE SEQUENCE [LARGE SCALE GENOMIC DNA]</scope>
    <source>
        <strain evidence="3">CGMCC 1.12333</strain>
    </source>
</reference>
<dbReference type="STRING" id="1224947.SAMN05216480_11442"/>
<feature type="transmembrane region" description="Helical" evidence="1">
    <location>
        <begin position="14"/>
        <end position="33"/>
    </location>
</feature>
<name>A0A1I7IAP7_9FLAO</name>
<keyword evidence="1" id="KW-1133">Transmembrane helix</keyword>
<accession>A0A1I7IAP7</accession>
<dbReference type="AlphaFoldDB" id="A0A1I7IAP7"/>
<organism evidence="2 3">
    <name type="scientific">Pustulibacterium marinum</name>
    <dbReference type="NCBI Taxonomy" id="1224947"/>
    <lineage>
        <taxon>Bacteria</taxon>
        <taxon>Pseudomonadati</taxon>
        <taxon>Bacteroidota</taxon>
        <taxon>Flavobacteriia</taxon>
        <taxon>Flavobacteriales</taxon>
        <taxon>Flavobacteriaceae</taxon>
        <taxon>Pustulibacterium</taxon>
    </lineage>
</organism>